<evidence type="ECO:0000256" key="1">
    <source>
        <dbReference type="SAM" id="MobiDB-lite"/>
    </source>
</evidence>
<dbReference type="KEGG" id="vg:10329184"/>
<gene>
    <name evidence="2" type="ORF">SSSM5_181</name>
</gene>
<dbReference type="Proteomes" id="UP000006526">
    <property type="component" value="Segment"/>
</dbReference>
<proteinExistence type="predicted"/>
<reference evidence="2 3" key="1">
    <citation type="journal article" date="2010" name="Environ. Microbiol.">
        <title>Genomic analysis of oceanic cyanobacterial myoviruses compared with T4-like myoviruses from diverse hosts and environments.</title>
        <authorList>
            <person name="Sullivan M.B."/>
            <person name="Huang K.H."/>
            <person name="Ignacio-Espinoza J.C."/>
            <person name="Berlin A.M."/>
            <person name="Kelly L."/>
            <person name="Weigele P.R."/>
            <person name="DeFrancesco A.S."/>
            <person name="Kern S.E."/>
            <person name="Thompson L.R."/>
            <person name="Young S."/>
            <person name="Yandava C."/>
            <person name="Fu R."/>
            <person name="Krastins B."/>
            <person name="Chase M."/>
            <person name="Sarracino D."/>
            <person name="Osburne M.S."/>
            <person name="Henn M.R."/>
            <person name="Chisholm S.W."/>
        </authorList>
    </citation>
    <scope>NUCLEOTIDE SEQUENCE [LARGE SCALE GENOMIC DNA]</scope>
    <source>
        <strain evidence="2">8102-12</strain>
    </source>
</reference>
<feature type="region of interest" description="Disordered" evidence="1">
    <location>
        <begin position="1"/>
        <end position="20"/>
    </location>
</feature>
<evidence type="ECO:0000313" key="3">
    <source>
        <dbReference type="Proteomes" id="UP000006526"/>
    </source>
</evidence>
<dbReference type="RefSeq" id="YP_004324784.1">
    <property type="nucleotide sequence ID" value="NC_015289.1"/>
</dbReference>
<sequence length="69" mass="8171">MNEELAHLKKEKEHKERDARMKYGKRYKEVLARAKKAKDKLHHDTKTKGVRFYDSKGSGYMKGGVKKYD</sequence>
<name>E3SKM1_9CAUD</name>
<organism evidence="2 3">
    <name type="scientific">Synechococcus phage S-SSM5</name>
    <dbReference type="NCBI Taxonomy" id="445685"/>
    <lineage>
        <taxon>Viruses</taxon>
        <taxon>Duplodnaviria</taxon>
        <taxon>Heunggongvirae</taxon>
        <taxon>Uroviricota</taxon>
        <taxon>Caudoviricetes</taxon>
        <taxon>Pantevenvirales</taxon>
        <taxon>Kyanoviridae</taxon>
        <taxon>Glaucusvirus</taxon>
        <taxon>Glaucusvirus ssm5</taxon>
    </lineage>
</organism>
<dbReference type="EMBL" id="GU071097">
    <property type="protein sequence ID" value="ADO97889.1"/>
    <property type="molecule type" value="Genomic_DNA"/>
</dbReference>
<accession>E3SKM1</accession>
<dbReference type="OrthoDB" id="26905at10239"/>
<protein>
    <submittedName>
        <fullName evidence="2">Uncharacterized protein</fullName>
    </submittedName>
</protein>
<dbReference type="GeneID" id="10329184"/>
<keyword evidence="3" id="KW-1185">Reference proteome</keyword>
<evidence type="ECO:0000313" key="2">
    <source>
        <dbReference type="EMBL" id="ADO97889.1"/>
    </source>
</evidence>